<dbReference type="SUPFAM" id="SSF50677">
    <property type="entry name" value="ValRS/IleRS/LeuRS editing domain"/>
    <property type="match status" value="1"/>
</dbReference>
<feature type="domain" description="Methionyl/Leucyl tRNA synthetase" evidence="10">
    <location>
        <begin position="54"/>
        <end position="157"/>
    </location>
</feature>
<evidence type="ECO:0000256" key="7">
    <source>
        <dbReference type="ARBA" id="ARBA00022917"/>
    </source>
</evidence>
<dbReference type="GO" id="GO:0002161">
    <property type="term" value="F:aminoacyl-tRNA deacylase activity"/>
    <property type="evidence" value="ECO:0007669"/>
    <property type="project" value="InterPro"/>
</dbReference>
<evidence type="ECO:0000313" key="13">
    <source>
        <dbReference type="Proteomes" id="UP000697710"/>
    </source>
</evidence>
<dbReference type="FunFam" id="3.40.50.620:FF:000060">
    <property type="entry name" value="Leucine--tRNA ligase"/>
    <property type="match status" value="1"/>
</dbReference>
<dbReference type="Gene3D" id="3.40.50.620">
    <property type="entry name" value="HUPs"/>
    <property type="match status" value="2"/>
</dbReference>
<keyword evidence="7 9" id="KW-0648">Protein biosynthesis</keyword>
<evidence type="ECO:0000256" key="9">
    <source>
        <dbReference type="RuleBase" id="RU363039"/>
    </source>
</evidence>
<evidence type="ECO:0000259" key="11">
    <source>
        <dbReference type="Pfam" id="PF13603"/>
    </source>
</evidence>
<keyword evidence="8 9" id="KW-0030">Aminoacyl-tRNA synthetase</keyword>
<dbReference type="InterPro" id="IPR025709">
    <property type="entry name" value="Leu_tRNA-synth_edit"/>
</dbReference>
<reference evidence="12" key="1">
    <citation type="submission" date="2020-04" db="EMBL/GenBank/DDBJ databases">
        <authorList>
            <person name="Zhang T."/>
        </authorList>
    </citation>
    <scope>NUCLEOTIDE SEQUENCE</scope>
    <source>
        <strain evidence="12">HKST-UBA01</strain>
    </source>
</reference>
<sequence>MNTETRRGMQGYDFTSIEGKWRAYWDEHKTFRATGPGDPGFDPTKPKSYVLDMFPYPSGAGLHVGHPLGYIATDIISRFRRMRGFNVLHPMGYDAFGLPAEQYAIETGTHPRVTTDANIITFRRQLKALALSYDWDREIETIDPEYYRWTQWIFLQLFDSWFDPRQNKARPIAELIADLEADRARPHPASGRIVRPEDGKGASFADCPSWSSLGRGERSDILNHYRLAFLDEVPVNWCPMLGTVLANEEVTNEGRSERGNYPVYRRPLKQWMLRITSYADRLLEDLETIDWSDSLKQLQRNWIGRSEGARVRFDLADGSGNIEIYTTRPDTLFGSTYMVLAPEHPLVDRITTEAQKAAVEDYRAQTAQKSELDRQTD</sequence>
<dbReference type="AlphaFoldDB" id="A0A956RQG9"/>
<dbReference type="Gene3D" id="3.90.740.10">
    <property type="entry name" value="Valyl/Leucyl/Isoleucyl-tRNA synthetase, editing domain"/>
    <property type="match status" value="1"/>
</dbReference>
<evidence type="ECO:0000313" key="12">
    <source>
        <dbReference type="EMBL" id="MCA9728397.1"/>
    </source>
</evidence>
<dbReference type="Pfam" id="PF13603">
    <property type="entry name" value="tRNA-synt_1_2"/>
    <property type="match status" value="1"/>
</dbReference>
<evidence type="ECO:0000256" key="1">
    <source>
        <dbReference type="ARBA" id="ARBA00005594"/>
    </source>
</evidence>
<dbReference type="InterPro" id="IPR009008">
    <property type="entry name" value="Val/Leu/Ile-tRNA-synth_edit"/>
</dbReference>
<name>A0A956RQG9_UNCEI</name>
<proteinExistence type="inferred from homology"/>
<reference evidence="12" key="2">
    <citation type="journal article" date="2021" name="Microbiome">
        <title>Successional dynamics and alternative stable states in a saline activated sludge microbial community over 9 years.</title>
        <authorList>
            <person name="Wang Y."/>
            <person name="Ye J."/>
            <person name="Ju F."/>
            <person name="Liu L."/>
            <person name="Boyd J.A."/>
            <person name="Deng Y."/>
            <person name="Parks D.H."/>
            <person name="Jiang X."/>
            <person name="Yin X."/>
            <person name="Woodcroft B.J."/>
            <person name="Tyson G.W."/>
            <person name="Hugenholtz P."/>
            <person name="Polz M.F."/>
            <person name="Zhang T."/>
        </authorList>
    </citation>
    <scope>NUCLEOTIDE SEQUENCE</scope>
    <source>
        <strain evidence="12">HKST-UBA01</strain>
    </source>
</reference>
<evidence type="ECO:0000256" key="2">
    <source>
        <dbReference type="ARBA" id="ARBA00013164"/>
    </source>
</evidence>
<dbReference type="FunFam" id="3.40.50.620:FF:000087">
    <property type="entry name" value="Leucine--tRNA ligase"/>
    <property type="match status" value="1"/>
</dbReference>
<keyword evidence="5 9" id="KW-0547">Nucleotide-binding</keyword>
<dbReference type="InterPro" id="IPR014729">
    <property type="entry name" value="Rossmann-like_a/b/a_fold"/>
</dbReference>
<evidence type="ECO:0000256" key="8">
    <source>
        <dbReference type="ARBA" id="ARBA00023146"/>
    </source>
</evidence>
<dbReference type="PANTHER" id="PTHR43740">
    <property type="entry name" value="LEUCYL-TRNA SYNTHETASE"/>
    <property type="match status" value="1"/>
</dbReference>
<gene>
    <name evidence="12" type="ORF">KC729_11985</name>
</gene>
<dbReference type="InterPro" id="IPR002302">
    <property type="entry name" value="Leu-tRNA-ligase"/>
</dbReference>
<dbReference type="Pfam" id="PF09334">
    <property type="entry name" value="tRNA-synt_1g"/>
    <property type="match status" value="1"/>
</dbReference>
<keyword evidence="4 9" id="KW-0436">Ligase</keyword>
<dbReference type="Proteomes" id="UP000697710">
    <property type="component" value="Unassembled WGS sequence"/>
</dbReference>
<feature type="non-terminal residue" evidence="12">
    <location>
        <position position="377"/>
    </location>
</feature>
<dbReference type="SUPFAM" id="SSF52374">
    <property type="entry name" value="Nucleotidylyl transferase"/>
    <property type="match status" value="1"/>
</dbReference>
<dbReference type="GO" id="GO:0006429">
    <property type="term" value="P:leucyl-tRNA aminoacylation"/>
    <property type="evidence" value="ECO:0007669"/>
    <property type="project" value="InterPro"/>
</dbReference>
<comment type="similarity">
    <text evidence="1 9">Belongs to the class-I aminoacyl-tRNA synthetase family.</text>
</comment>
<evidence type="ECO:0000256" key="4">
    <source>
        <dbReference type="ARBA" id="ARBA00022598"/>
    </source>
</evidence>
<keyword evidence="6 9" id="KW-0067">ATP-binding</keyword>
<dbReference type="PROSITE" id="PS00178">
    <property type="entry name" value="AA_TRNA_LIGASE_I"/>
    <property type="match status" value="1"/>
</dbReference>
<feature type="domain" description="Leucyl-tRNA synthetase editing" evidence="11">
    <location>
        <begin position="300"/>
        <end position="375"/>
    </location>
</feature>
<dbReference type="GO" id="GO:0005829">
    <property type="term" value="C:cytosol"/>
    <property type="evidence" value="ECO:0007669"/>
    <property type="project" value="TreeGrafter"/>
</dbReference>
<keyword evidence="3" id="KW-0963">Cytoplasm</keyword>
<organism evidence="12 13">
    <name type="scientific">Eiseniibacteriota bacterium</name>
    <dbReference type="NCBI Taxonomy" id="2212470"/>
    <lineage>
        <taxon>Bacteria</taxon>
        <taxon>Candidatus Eiseniibacteriota</taxon>
    </lineage>
</organism>
<dbReference type="InterPro" id="IPR015413">
    <property type="entry name" value="Methionyl/Leucyl_tRNA_Synth"/>
</dbReference>
<dbReference type="EC" id="6.1.1.4" evidence="2"/>
<evidence type="ECO:0000259" key="10">
    <source>
        <dbReference type="Pfam" id="PF09334"/>
    </source>
</evidence>
<dbReference type="EMBL" id="JAGQHR010000371">
    <property type="protein sequence ID" value="MCA9728397.1"/>
    <property type="molecule type" value="Genomic_DNA"/>
</dbReference>
<evidence type="ECO:0000256" key="3">
    <source>
        <dbReference type="ARBA" id="ARBA00022490"/>
    </source>
</evidence>
<evidence type="ECO:0000256" key="6">
    <source>
        <dbReference type="ARBA" id="ARBA00022840"/>
    </source>
</evidence>
<protein>
    <recommendedName>
        <fullName evidence="2">leucine--tRNA ligase</fullName>
        <ecNumber evidence="2">6.1.1.4</ecNumber>
    </recommendedName>
</protein>
<accession>A0A956RQG9</accession>
<dbReference type="InterPro" id="IPR001412">
    <property type="entry name" value="aa-tRNA-synth_I_CS"/>
</dbReference>
<dbReference type="PANTHER" id="PTHR43740:SF2">
    <property type="entry name" value="LEUCINE--TRNA LIGASE, MITOCHONDRIAL"/>
    <property type="match status" value="1"/>
</dbReference>
<comment type="caution">
    <text evidence="12">The sequence shown here is derived from an EMBL/GenBank/DDBJ whole genome shotgun (WGS) entry which is preliminary data.</text>
</comment>
<dbReference type="GO" id="GO:0004823">
    <property type="term" value="F:leucine-tRNA ligase activity"/>
    <property type="evidence" value="ECO:0007669"/>
    <property type="project" value="UniProtKB-EC"/>
</dbReference>
<dbReference type="GO" id="GO:0005524">
    <property type="term" value="F:ATP binding"/>
    <property type="evidence" value="ECO:0007669"/>
    <property type="project" value="UniProtKB-KW"/>
</dbReference>
<evidence type="ECO:0000256" key="5">
    <source>
        <dbReference type="ARBA" id="ARBA00022741"/>
    </source>
</evidence>